<dbReference type="SUPFAM" id="SSF54197">
    <property type="entry name" value="HIT-like"/>
    <property type="match status" value="1"/>
</dbReference>
<organism evidence="1 2">
    <name type="scientific">Chromobacterium alticapitis</name>
    <dbReference type="NCBI Taxonomy" id="2073169"/>
    <lineage>
        <taxon>Bacteria</taxon>
        <taxon>Pseudomonadati</taxon>
        <taxon>Pseudomonadota</taxon>
        <taxon>Betaproteobacteria</taxon>
        <taxon>Neisseriales</taxon>
        <taxon>Chromobacteriaceae</taxon>
        <taxon>Chromobacterium</taxon>
    </lineage>
</organism>
<dbReference type="RefSeq" id="WP_103903391.1">
    <property type="nucleotide sequence ID" value="NZ_PQWB01000063.1"/>
</dbReference>
<gene>
    <name evidence="1" type="ORF">C2I19_14435</name>
</gene>
<proteinExistence type="predicted"/>
<keyword evidence="2" id="KW-1185">Reference proteome</keyword>
<evidence type="ECO:0000313" key="2">
    <source>
        <dbReference type="Proteomes" id="UP000237082"/>
    </source>
</evidence>
<name>A0A2S5DE04_9NEIS</name>
<sequence length="146" mass="16339">MSALRIFETDHWQATHRRDARYPGYLILSSKQQAAELHQLSGAALQDLGGALKKAEILLRQAYLPYKVVLYKLGFTSGFSCHFHVAPITASLLDEIKAHPDYAEEPDGNDAILFLSRIYCERALTEQEEMALQATAQSLRRMASAS</sequence>
<reference evidence="2" key="1">
    <citation type="submission" date="2018-02" db="EMBL/GenBank/DDBJ databases">
        <authorList>
            <person name="O'Hara-Hanley K."/>
            <person name="Soby S."/>
        </authorList>
    </citation>
    <scope>NUCLEOTIDE SEQUENCE [LARGE SCALE GENOMIC DNA]</scope>
    <source>
        <strain evidence="2">MWU14-2602</strain>
    </source>
</reference>
<dbReference type="InterPro" id="IPR036265">
    <property type="entry name" value="HIT-like_sf"/>
</dbReference>
<dbReference type="Gene3D" id="3.30.428.10">
    <property type="entry name" value="HIT-like"/>
    <property type="match status" value="1"/>
</dbReference>
<dbReference type="OrthoDB" id="8592405at2"/>
<dbReference type="EMBL" id="PQWB01000063">
    <property type="protein sequence ID" value="POZ61269.1"/>
    <property type="molecule type" value="Genomic_DNA"/>
</dbReference>
<dbReference type="AlphaFoldDB" id="A0A2S5DE04"/>
<comment type="caution">
    <text evidence="1">The sequence shown here is derived from an EMBL/GenBank/DDBJ whole genome shotgun (WGS) entry which is preliminary data.</text>
</comment>
<accession>A0A2S5DE04</accession>
<evidence type="ECO:0000313" key="1">
    <source>
        <dbReference type="EMBL" id="POZ61269.1"/>
    </source>
</evidence>
<dbReference type="Proteomes" id="UP000237082">
    <property type="component" value="Unassembled WGS sequence"/>
</dbReference>
<protein>
    <submittedName>
        <fullName evidence="1">Uncharacterized protein</fullName>
    </submittedName>
</protein>